<reference evidence="1" key="1">
    <citation type="journal article" date="2018" name="Genome Biol.">
        <title>SKESA: strategic k-mer extension for scrupulous assemblies.</title>
        <authorList>
            <person name="Souvorov A."/>
            <person name="Agarwala R."/>
            <person name="Lipman D.J."/>
        </authorList>
    </citation>
    <scope>NUCLEOTIDE SEQUENCE</scope>
    <source>
        <strain evidence="1">3749-68</strain>
        <strain evidence="2">5202-64</strain>
    </source>
</reference>
<gene>
    <name evidence="1" type="ORF">G0B47_25145</name>
    <name evidence="2" type="ORF">GND67_004744</name>
</gene>
<evidence type="ECO:0000313" key="2">
    <source>
        <dbReference type="EMBL" id="HAE3252806.1"/>
    </source>
</evidence>
<proteinExistence type="predicted"/>
<protein>
    <submittedName>
        <fullName evidence="1">Uncharacterized protein</fullName>
    </submittedName>
</protein>
<dbReference type="EMBL" id="DAAMGE010000055">
    <property type="protein sequence ID" value="HAC6544460.1"/>
    <property type="molecule type" value="Genomic_DNA"/>
</dbReference>
<name>A0A701VJT1_SALER</name>
<reference evidence="1" key="2">
    <citation type="submission" date="2018-07" db="EMBL/GenBank/DDBJ databases">
        <authorList>
            <consortium name="NCBI Pathogen Detection Project"/>
        </authorList>
    </citation>
    <scope>NUCLEOTIDE SEQUENCE</scope>
    <source>
        <strain evidence="1">3749-68</strain>
        <strain evidence="2">5202-64</strain>
    </source>
</reference>
<organism evidence="1">
    <name type="scientific">Salmonella enterica subsp. salamae serovar 48:d:z6</name>
    <dbReference type="NCBI Taxonomy" id="1151170"/>
    <lineage>
        <taxon>Bacteria</taxon>
        <taxon>Pseudomonadati</taxon>
        <taxon>Pseudomonadota</taxon>
        <taxon>Gammaproteobacteria</taxon>
        <taxon>Enterobacterales</taxon>
        <taxon>Enterobacteriaceae</taxon>
        <taxon>Salmonella</taxon>
    </lineage>
</organism>
<accession>A0A701VJT1</accession>
<evidence type="ECO:0000313" key="1">
    <source>
        <dbReference type="EMBL" id="HAC6544460.1"/>
    </source>
</evidence>
<comment type="caution">
    <text evidence="1">The sequence shown here is derived from an EMBL/GenBank/DDBJ whole genome shotgun (WGS) entry which is preliminary data.</text>
</comment>
<dbReference type="EMBL" id="DAARNL010000052">
    <property type="protein sequence ID" value="HAE3252806.1"/>
    <property type="molecule type" value="Genomic_DNA"/>
</dbReference>
<sequence length="73" mass="8698">MNYVGNEKLRAEVALLTNSMCDLRTTLKVLEDRYHWQRHGLTERLARQSLRRINILLDEAFNESLMLDECFKD</sequence>
<dbReference type="AlphaFoldDB" id="A0A701VJT1"/>